<evidence type="ECO:0000256" key="6">
    <source>
        <dbReference type="ARBA" id="ARBA00031723"/>
    </source>
</evidence>
<dbReference type="NCBIfam" id="TIGR01870">
    <property type="entry name" value="cas_TM1810_Csm2"/>
    <property type="match status" value="1"/>
</dbReference>
<comment type="caution">
    <text evidence="7">The sequence shown here is derived from an EMBL/GenBank/DDBJ whole genome shotgun (WGS) entry which is preliminary data.</text>
</comment>
<keyword evidence="5" id="KW-0051">Antiviral defense</keyword>
<dbReference type="RefSeq" id="WP_141611988.1">
    <property type="nucleotide sequence ID" value="NZ_VIGC02000035.1"/>
</dbReference>
<dbReference type="EMBL" id="VIGC01000035">
    <property type="protein sequence ID" value="TQE93658.1"/>
    <property type="molecule type" value="Genomic_DNA"/>
</dbReference>
<gene>
    <name evidence="7" type="primary">csm2</name>
    <name evidence="7" type="ORF">FKZ61_20255</name>
</gene>
<name>A0A540VA63_9CHLR</name>
<keyword evidence="8" id="KW-1185">Reference proteome</keyword>
<evidence type="ECO:0000256" key="2">
    <source>
        <dbReference type="ARBA" id="ARBA00006896"/>
    </source>
</evidence>
<reference evidence="7 8" key="1">
    <citation type="submission" date="2019-06" db="EMBL/GenBank/DDBJ databases">
        <title>Genome sequence of Litorilinea aerophila BAA-2444.</title>
        <authorList>
            <person name="Maclea K.S."/>
            <person name="Maurais E.G."/>
            <person name="Iannazzi L.C."/>
        </authorList>
    </citation>
    <scope>NUCLEOTIDE SEQUENCE [LARGE SCALE GENOMIC DNA]</scope>
    <source>
        <strain evidence="7 8">ATCC BAA-2444</strain>
    </source>
</reference>
<evidence type="ECO:0000256" key="5">
    <source>
        <dbReference type="ARBA" id="ARBA00023118"/>
    </source>
</evidence>
<evidence type="ECO:0000313" key="7">
    <source>
        <dbReference type="EMBL" id="TQE93658.1"/>
    </source>
</evidence>
<evidence type="ECO:0000256" key="4">
    <source>
        <dbReference type="ARBA" id="ARBA00022884"/>
    </source>
</evidence>
<protein>
    <recommendedName>
        <fullName evidence="3">CRISPR system Cms protein Csm2</fullName>
    </recommendedName>
    <alternativeName>
        <fullName evidence="6">CRISPR type III A-associated protein Csm2</fullName>
    </alternativeName>
</protein>
<accession>A0A540VA63</accession>
<dbReference type="GO" id="GO:0051607">
    <property type="term" value="P:defense response to virus"/>
    <property type="evidence" value="ECO:0007669"/>
    <property type="project" value="UniProtKB-KW"/>
</dbReference>
<dbReference type="OrthoDB" id="1862673at2"/>
<dbReference type="Proteomes" id="UP000317371">
    <property type="component" value="Unassembled WGS sequence"/>
</dbReference>
<dbReference type="GO" id="GO:0003723">
    <property type="term" value="F:RNA binding"/>
    <property type="evidence" value="ECO:0007669"/>
    <property type="project" value="UniProtKB-KW"/>
</dbReference>
<dbReference type="Pfam" id="PF03750">
    <property type="entry name" value="Csm2_III-A"/>
    <property type="match status" value="1"/>
</dbReference>
<evidence type="ECO:0000256" key="3">
    <source>
        <dbReference type="ARBA" id="ARBA00016118"/>
    </source>
</evidence>
<keyword evidence="4" id="KW-0694">RNA-binding</keyword>
<evidence type="ECO:0000313" key="8">
    <source>
        <dbReference type="Proteomes" id="UP000317371"/>
    </source>
</evidence>
<proteinExistence type="inferred from homology"/>
<dbReference type="CDD" id="cd09647">
    <property type="entry name" value="Csm2_III-A"/>
    <property type="match status" value="1"/>
</dbReference>
<comment type="function">
    <text evidence="1">This subunit may be involved in monitoring complementarity of crRNA and target RNA.</text>
</comment>
<dbReference type="InterPro" id="IPR010149">
    <property type="entry name" value="CRISPR-assoc_prot_Csm2_III-A"/>
</dbReference>
<comment type="similarity">
    <text evidence="2">Belongs to the CRISPR-associated Csm2 family.</text>
</comment>
<organism evidence="7 8">
    <name type="scientific">Litorilinea aerophila</name>
    <dbReference type="NCBI Taxonomy" id="1204385"/>
    <lineage>
        <taxon>Bacteria</taxon>
        <taxon>Bacillati</taxon>
        <taxon>Chloroflexota</taxon>
        <taxon>Caldilineae</taxon>
        <taxon>Caldilineales</taxon>
        <taxon>Caldilineaceae</taxon>
        <taxon>Litorilinea</taxon>
    </lineage>
</organism>
<dbReference type="InParanoid" id="A0A540VA63"/>
<evidence type="ECO:0000256" key="1">
    <source>
        <dbReference type="ARBA" id="ARBA00003640"/>
    </source>
</evidence>
<dbReference type="AlphaFoldDB" id="A0A540VA63"/>
<sequence>MNNDLKNAIEIIIANADKADLLVQQADKIGKQLVSYPKREDRLSTSQIRALFGEVRQIEAQWNMGGQNAQQAFRRLVLLKPKLAYRARKERKPGVETLAEILIYAVDQVILEPDAVQRHSRFRHFVDFFEAILAYHKAHGGN</sequence>